<accession>A0AAV3PFL4</accession>
<evidence type="ECO:0000256" key="1">
    <source>
        <dbReference type="SAM" id="MobiDB-lite"/>
    </source>
</evidence>
<dbReference type="EMBL" id="BAABME010001351">
    <property type="protein sequence ID" value="GAA0149105.1"/>
    <property type="molecule type" value="Genomic_DNA"/>
</dbReference>
<proteinExistence type="predicted"/>
<organism evidence="2 3">
    <name type="scientific">Lithospermum erythrorhizon</name>
    <name type="common">Purple gromwell</name>
    <name type="synonym">Lithospermum officinale var. erythrorhizon</name>
    <dbReference type="NCBI Taxonomy" id="34254"/>
    <lineage>
        <taxon>Eukaryota</taxon>
        <taxon>Viridiplantae</taxon>
        <taxon>Streptophyta</taxon>
        <taxon>Embryophyta</taxon>
        <taxon>Tracheophyta</taxon>
        <taxon>Spermatophyta</taxon>
        <taxon>Magnoliopsida</taxon>
        <taxon>eudicotyledons</taxon>
        <taxon>Gunneridae</taxon>
        <taxon>Pentapetalae</taxon>
        <taxon>asterids</taxon>
        <taxon>lamiids</taxon>
        <taxon>Boraginales</taxon>
        <taxon>Boraginaceae</taxon>
        <taxon>Boraginoideae</taxon>
        <taxon>Lithospermeae</taxon>
        <taxon>Lithospermum</taxon>
    </lineage>
</organism>
<comment type="caution">
    <text evidence="2">The sequence shown here is derived from an EMBL/GenBank/DDBJ whole genome shotgun (WGS) entry which is preliminary data.</text>
</comment>
<dbReference type="AlphaFoldDB" id="A0AAV3PFL4"/>
<feature type="region of interest" description="Disordered" evidence="1">
    <location>
        <begin position="1"/>
        <end position="69"/>
    </location>
</feature>
<feature type="compositionally biased region" description="Basic residues" evidence="1">
    <location>
        <begin position="40"/>
        <end position="51"/>
    </location>
</feature>
<feature type="compositionally biased region" description="Low complexity" evidence="1">
    <location>
        <begin position="57"/>
        <end position="68"/>
    </location>
</feature>
<reference evidence="2 3" key="1">
    <citation type="submission" date="2024-01" db="EMBL/GenBank/DDBJ databases">
        <title>The complete chloroplast genome sequence of Lithospermum erythrorhizon: insights into the phylogenetic relationship among Boraginaceae species and the maternal lineages of purple gromwells.</title>
        <authorList>
            <person name="Okada T."/>
            <person name="Watanabe K."/>
        </authorList>
    </citation>
    <scope>NUCLEOTIDE SEQUENCE [LARGE SCALE GENOMIC DNA]</scope>
</reference>
<evidence type="ECO:0000313" key="2">
    <source>
        <dbReference type="EMBL" id="GAA0149105.1"/>
    </source>
</evidence>
<dbReference type="PANTHER" id="PTHR34657">
    <property type="entry name" value="EMBRYO SAC DEVELOPMENT ARREST 6"/>
    <property type="match status" value="1"/>
</dbReference>
<dbReference type="PANTHER" id="PTHR34657:SF10">
    <property type="entry name" value="F21M11.6 PROTEIN"/>
    <property type="match status" value="1"/>
</dbReference>
<keyword evidence="3" id="KW-1185">Reference proteome</keyword>
<sequence>MSTPITSHSRREKFLPPPSIKRKERDGNNFLKPLPLTTKKLAKPSPHHRHPPPLSPKPSLKSSPKPLSNNHLLAGYLANEFLSKGTLFGRPWDPARVQAVPPAGSSRFKSTQVELEPEKCLMYKEIAEIMKTDGAHIPGIVNPTQLARFLLR</sequence>
<dbReference type="Proteomes" id="UP001454036">
    <property type="component" value="Unassembled WGS sequence"/>
</dbReference>
<name>A0AAV3PFL4_LITER</name>
<protein>
    <submittedName>
        <fullName evidence="2">Uncharacterized protein</fullName>
    </submittedName>
</protein>
<gene>
    <name evidence="2" type="ORF">LIER_08368</name>
</gene>
<evidence type="ECO:0000313" key="3">
    <source>
        <dbReference type="Proteomes" id="UP001454036"/>
    </source>
</evidence>